<dbReference type="Gene3D" id="3.30.470.20">
    <property type="entry name" value="ATP-grasp fold, B domain"/>
    <property type="match status" value="1"/>
</dbReference>
<gene>
    <name evidence="4" type="ORF">LSH36_276g00018</name>
</gene>
<evidence type="ECO:0000313" key="5">
    <source>
        <dbReference type="Proteomes" id="UP001208570"/>
    </source>
</evidence>
<comment type="caution">
    <text evidence="4">The sequence shown here is derived from an EMBL/GenBank/DDBJ whole genome shotgun (WGS) entry which is preliminary data.</text>
</comment>
<keyword evidence="1" id="KW-0436">Ligase</keyword>
<dbReference type="AlphaFoldDB" id="A0AAD9N3I3"/>
<dbReference type="InterPro" id="IPR052032">
    <property type="entry name" value="ATP-dep_AA_Ligase"/>
</dbReference>
<dbReference type="PANTHER" id="PTHR43585">
    <property type="entry name" value="FUMIPYRROLE BIOSYNTHESIS PROTEIN C"/>
    <property type="match status" value="1"/>
</dbReference>
<protein>
    <recommendedName>
        <fullName evidence="6">ATP-grasp domain-containing protein</fullName>
    </recommendedName>
</protein>
<dbReference type="EMBL" id="JAODUP010000276">
    <property type="protein sequence ID" value="KAK2154103.1"/>
    <property type="molecule type" value="Genomic_DNA"/>
</dbReference>
<evidence type="ECO:0000313" key="4">
    <source>
        <dbReference type="EMBL" id="KAK2154103.1"/>
    </source>
</evidence>
<dbReference type="GO" id="GO:0016874">
    <property type="term" value="F:ligase activity"/>
    <property type="evidence" value="ECO:0007669"/>
    <property type="project" value="UniProtKB-KW"/>
</dbReference>
<keyword evidence="3" id="KW-0067">ATP-binding</keyword>
<sequence>MYKVLILSPTLDEAERVHQILTVGKYSELQFRYPTTLGAKRIALQSLLEDCSEVIKEESIDVVISLHPGLEMVQTTLMKRFPNLKGPSFESVFLSLHRYYAKEVTCEGFSVNSEALTIDDVSASGLDSVIEDLGSPVVLKEAFNFDNSYTRKIKNGESLFAERDAIRDVLQDRKEQTQDFLAEHLDVERYEKCLDLCFLLEEYVKPGKHTGSLHLVEGCVVDEMVVPWAISDVGVYKHKPVVVKYVVCPSELDDSKKFDLWAVYREVAQRLIGHGFNNQFLEMEIFIGKDESEKVLGLRPSLNPANVPLYRHVLMNGDSVIAQVSAGRQHVPREPRTIPNRYALRAKVSAQVYNITLDQVVDKEAADAVDGLAMLHTRNDYVIEQGNADEDGVRLGDIRLYGASFDECVHRMKGICKEALIDWKKPPSADTDRGGYH</sequence>
<dbReference type="PANTHER" id="PTHR43585:SF2">
    <property type="entry name" value="ATP-GRASP ENZYME FSQD"/>
    <property type="match status" value="1"/>
</dbReference>
<evidence type="ECO:0000256" key="1">
    <source>
        <dbReference type="ARBA" id="ARBA00022598"/>
    </source>
</evidence>
<accession>A0AAD9N3I3</accession>
<organism evidence="4 5">
    <name type="scientific">Paralvinella palmiformis</name>
    <dbReference type="NCBI Taxonomy" id="53620"/>
    <lineage>
        <taxon>Eukaryota</taxon>
        <taxon>Metazoa</taxon>
        <taxon>Spiralia</taxon>
        <taxon>Lophotrochozoa</taxon>
        <taxon>Annelida</taxon>
        <taxon>Polychaeta</taxon>
        <taxon>Sedentaria</taxon>
        <taxon>Canalipalpata</taxon>
        <taxon>Terebellida</taxon>
        <taxon>Terebelliformia</taxon>
        <taxon>Alvinellidae</taxon>
        <taxon>Paralvinella</taxon>
    </lineage>
</organism>
<dbReference type="Proteomes" id="UP001208570">
    <property type="component" value="Unassembled WGS sequence"/>
</dbReference>
<keyword evidence="5" id="KW-1185">Reference proteome</keyword>
<evidence type="ECO:0000256" key="2">
    <source>
        <dbReference type="ARBA" id="ARBA00022741"/>
    </source>
</evidence>
<evidence type="ECO:0000256" key="3">
    <source>
        <dbReference type="ARBA" id="ARBA00022840"/>
    </source>
</evidence>
<dbReference type="GO" id="GO:0005524">
    <property type="term" value="F:ATP binding"/>
    <property type="evidence" value="ECO:0007669"/>
    <property type="project" value="UniProtKB-KW"/>
</dbReference>
<reference evidence="4" key="1">
    <citation type="journal article" date="2023" name="Mol. Biol. Evol.">
        <title>Third-Generation Sequencing Reveals the Adaptive Role of the Epigenome in Three Deep-Sea Polychaetes.</title>
        <authorList>
            <person name="Perez M."/>
            <person name="Aroh O."/>
            <person name="Sun Y."/>
            <person name="Lan Y."/>
            <person name="Juniper S.K."/>
            <person name="Young C.R."/>
            <person name="Angers B."/>
            <person name="Qian P.Y."/>
        </authorList>
    </citation>
    <scope>NUCLEOTIDE SEQUENCE</scope>
    <source>
        <strain evidence="4">P08H-3</strain>
    </source>
</reference>
<proteinExistence type="predicted"/>
<evidence type="ECO:0008006" key="6">
    <source>
        <dbReference type="Google" id="ProtNLM"/>
    </source>
</evidence>
<name>A0AAD9N3I3_9ANNE</name>
<keyword evidence="2" id="KW-0547">Nucleotide-binding</keyword>